<dbReference type="Pfam" id="PF13358">
    <property type="entry name" value="DDE_3"/>
    <property type="match status" value="1"/>
</dbReference>
<keyword evidence="3" id="KW-1185">Reference proteome</keyword>
<evidence type="ECO:0000259" key="1">
    <source>
        <dbReference type="Pfam" id="PF13358"/>
    </source>
</evidence>
<gene>
    <name evidence="2" type="ORF">FNH09_07580</name>
</gene>
<organism evidence="2 3">
    <name type="scientific">Streptomyces adustus</name>
    <dbReference type="NCBI Taxonomy" id="1609272"/>
    <lineage>
        <taxon>Bacteria</taxon>
        <taxon>Bacillati</taxon>
        <taxon>Actinomycetota</taxon>
        <taxon>Actinomycetes</taxon>
        <taxon>Kitasatosporales</taxon>
        <taxon>Streptomycetaceae</taxon>
        <taxon>Streptomyces</taxon>
    </lineage>
</organism>
<evidence type="ECO:0000313" key="3">
    <source>
        <dbReference type="Proteomes" id="UP000325849"/>
    </source>
</evidence>
<accession>A0A5N8V7N6</accession>
<proteinExistence type="predicted"/>
<dbReference type="InterPro" id="IPR036397">
    <property type="entry name" value="RNaseH_sf"/>
</dbReference>
<comment type="caution">
    <text evidence="2">The sequence shown here is derived from an EMBL/GenBank/DDBJ whole genome shotgun (WGS) entry which is preliminary data.</text>
</comment>
<dbReference type="Proteomes" id="UP000325849">
    <property type="component" value="Unassembled WGS sequence"/>
</dbReference>
<dbReference type="InterPro" id="IPR038717">
    <property type="entry name" value="Tc1-like_DDE_dom"/>
</dbReference>
<name>A0A5N8V7N6_9ACTN</name>
<protein>
    <submittedName>
        <fullName evidence="2">Transposase</fullName>
    </submittedName>
</protein>
<sequence length="185" mass="20855">MVFENEAGQSLTPPRARTWGRRGCTPVIRVRGRGSGRVSMVGMTCYKPGQRSRLFYAVREYTGRKDQPKGFGWRDFRDLMVRARIQLGGPIVLVWDNVRLHLTKQLREFIDANADWLTVFQLPTYAPDLNPTEGVWSLVKRDIGNLAAANLGEVTRAVKRKLNTLQDRPDVIDGCLTGTGLMPDP</sequence>
<reference evidence="2 3" key="1">
    <citation type="submission" date="2019-07" db="EMBL/GenBank/DDBJ databases">
        <title>New species of Amycolatopsis and Streptomyces.</title>
        <authorList>
            <person name="Duangmal K."/>
            <person name="Teo W.F.A."/>
            <person name="Lipun K."/>
        </authorList>
    </citation>
    <scope>NUCLEOTIDE SEQUENCE [LARGE SCALE GENOMIC DNA]</scope>
    <source>
        <strain evidence="2 3">NBRC 109810</strain>
    </source>
</reference>
<dbReference type="OrthoDB" id="341531at2"/>
<dbReference type="Gene3D" id="3.30.420.10">
    <property type="entry name" value="Ribonuclease H-like superfamily/Ribonuclease H"/>
    <property type="match status" value="1"/>
</dbReference>
<feature type="domain" description="Tc1-like transposase DDE" evidence="1">
    <location>
        <begin position="2"/>
        <end position="145"/>
    </location>
</feature>
<dbReference type="AlphaFoldDB" id="A0A5N8V7N6"/>
<evidence type="ECO:0000313" key="2">
    <source>
        <dbReference type="EMBL" id="MPY31177.1"/>
    </source>
</evidence>
<dbReference type="GO" id="GO:0003676">
    <property type="term" value="F:nucleic acid binding"/>
    <property type="evidence" value="ECO:0007669"/>
    <property type="project" value="InterPro"/>
</dbReference>
<dbReference type="EMBL" id="VJZD01000020">
    <property type="protein sequence ID" value="MPY31177.1"/>
    <property type="molecule type" value="Genomic_DNA"/>
</dbReference>